<dbReference type="EMBL" id="SSTE01015905">
    <property type="protein sequence ID" value="KAA0042934.1"/>
    <property type="molecule type" value="Genomic_DNA"/>
</dbReference>
<evidence type="ECO:0000256" key="1">
    <source>
        <dbReference type="SAM" id="MobiDB-lite"/>
    </source>
</evidence>
<evidence type="ECO:0000313" key="2">
    <source>
        <dbReference type="EMBL" id="KAA0042934.1"/>
    </source>
</evidence>
<reference evidence="2 3" key="1">
    <citation type="submission" date="2019-08" db="EMBL/GenBank/DDBJ databases">
        <title>Draft genome sequences of two oriental melons (Cucumis melo L. var makuwa).</title>
        <authorList>
            <person name="Kwon S.-Y."/>
        </authorList>
    </citation>
    <scope>NUCLEOTIDE SEQUENCE [LARGE SCALE GENOMIC DNA]</scope>
    <source>
        <strain evidence="3">cv. SW 3</strain>
        <tissue evidence="2">Leaf</tissue>
    </source>
</reference>
<proteinExistence type="predicted"/>
<comment type="caution">
    <text evidence="2">The sequence shown here is derived from an EMBL/GenBank/DDBJ whole genome shotgun (WGS) entry which is preliminary data.</text>
</comment>
<protein>
    <submittedName>
        <fullName evidence="2">Uncharacterized protein</fullName>
    </submittedName>
</protein>
<dbReference type="Proteomes" id="UP000321393">
    <property type="component" value="Unassembled WGS sequence"/>
</dbReference>
<feature type="region of interest" description="Disordered" evidence="1">
    <location>
        <begin position="16"/>
        <end position="50"/>
    </location>
</feature>
<organism evidence="2 3">
    <name type="scientific">Cucumis melo var. makuwa</name>
    <name type="common">Oriental melon</name>
    <dbReference type="NCBI Taxonomy" id="1194695"/>
    <lineage>
        <taxon>Eukaryota</taxon>
        <taxon>Viridiplantae</taxon>
        <taxon>Streptophyta</taxon>
        <taxon>Embryophyta</taxon>
        <taxon>Tracheophyta</taxon>
        <taxon>Spermatophyta</taxon>
        <taxon>Magnoliopsida</taxon>
        <taxon>eudicotyledons</taxon>
        <taxon>Gunneridae</taxon>
        <taxon>Pentapetalae</taxon>
        <taxon>rosids</taxon>
        <taxon>fabids</taxon>
        <taxon>Cucurbitales</taxon>
        <taxon>Cucurbitaceae</taxon>
        <taxon>Benincaseae</taxon>
        <taxon>Cucumis</taxon>
    </lineage>
</organism>
<dbReference type="AlphaFoldDB" id="A0A5A7THV9"/>
<name>A0A5A7THV9_CUCMM</name>
<feature type="region of interest" description="Disordered" evidence="1">
    <location>
        <begin position="65"/>
        <end position="88"/>
    </location>
</feature>
<gene>
    <name evidence="2" type="ORF">E6C27_scaffold9450G00010</name>
</gene>
<sequence length="214" mass="24305">MKDEARKLCYLLHWKKKERKGENPNPNPAVATPSCKPPPSLQPPSVRADRLHQARRLRRLKSRCRHSRTVRKRQPSRGAHHARQRSVSHRLRLQSFAANRVVRLAVATSSPSSSLVLSVNEPSAGDSAVRWDRQFGINIDMIRVIRRDRSQPSVSSGYTTDQFILSVPLGSPKTSYVPPRSHVARVRERASSWSEAEIRAKASWRVTRSDRGEP</sequence>
<evidence type="ECO:0000313" key="3">
    <source>
        <dbReference type="Proteomes" id="UP000321393"/>
    </source>
</evidence>
<accession>A0A5A7THV9</accession>